<name>A0A1G9ZJH1_9FIRM</name>
<dbReference type="PROSITE" id="PS50883">
    <property type="entry name" value="EAL"/>
    <property type="match status" value="1"/>
</dbReference>
<evidence type="ECO:0000259" key="2">
    <source>
        <dbReference type="PROSITE" id="PS50883"/>
    </source>
</evidence>
<evidence type="ECO:0000256" key="1">
    <source>
        <dbReference type="SAM" id="Phobius"/>
    </source>
</evidence>
<dbReference type="GO" id="GO:0071111">
    <property type="term" value="F:cyclic-guanylate-specific phosphodiesterase activity"/>
    <property type="evidence" value="ECO:0007669"/>
    <property type="project" value="InterPro"/>
</dbReference>
<keyword evidence="4" id="KW-1185">Reference proteome</keyword>
<sequence>MANEVYNIVGEVASLSFGIMIIILMLFTRPRITFVYKLCSIGLFLAVIANAVNILIIKLAADFQKDDFVFLGFLMIIFMVIYFFVISLLFSYISFLSAYRRRSATAINIIIFIVAIIYCWFAVSKFINGEILVAKNGILELYIFEKFLILSSFVASFMSVVITIIDYDNLSKIVKKTVFFFFAVNLIILQLQYLFYPHIFISITYVLPFAMFYIVFHANPHDELMGSQDKSSFETMMRQDKVAGKNVLYMFIKVPRLTNFDFLGDNNFVYLHTARCTRKLENLGYGITIFNLGYGEFAIRFSNRYFIDTNKITGKVVEILKEFIEFEESNTIYRLVVMDAKKVNFDPYRARMLFLYILENKIEDDFSSMSYIIRASDYDAFEKEERILSVLRDISYERNLNDERVLCYAQPIFDVSTGEFRTAEALMRLELGGHVIGPRRFIGLAEKHGYIHTLTCIMLNKVCKEIKKLEDAGYDFDGVTLNCSSIEFSSKNMYKQLFKIIFDNKIQISHIRMELTESALFSNSSNVITNMKKLNEAGVIFYLDDFGTGYSNFERVREYPFNIIKFDKSLLYAAEKDDNMSNVMSTMVNMFKAEGCQTLVEGVENDYQNKVSLNNGFDFIQGYRYAVPEPIEALENYFKKD</sequence>
<evidence type="ECO:0000313" key="3">
    <source>
        <dbReference type="EMBL" id="SDN21460.1"/>
    </source>
</evidence>
<feature type="transmembrane region" description="Helical" evidence="1">
    <location>
        <begin position="6"/>
        <end position="27"/>
    </location>
</feature>
<dbReference type="PANTHER" id="PTHR33121">
    <property type="entry name" value="CYCLIC DI-GMP PHOSPHODIESTERASE PDEF"/>
    <property type="match status" value="1"/>
</dbReference>
<organism evidence="3 4">
    <name type="scientific">Lachnospira pectinoschiza</name>
    <dbReference type="NCBI Taxonomy" id="28052"/>
    <lineage>
        <taxon>Bacteria</taxon>
        <taxon>Bacillati</taxon>
        <taxon>Bacillota</taxon>
        <taxon>Clostridia</taxon>
        <taxon>Lachnospirales</taxon>
        <taxon>Lachnospiraceae</taxon>
        <taxon>Lachnospira</taxon>
    </lineage>
</organism>
<dbReference type="AlphaFoldDB" id="A0A1G9ZJH1"/>
<gene>
    <name evidence="3" type="ORF">SAMN05216544_2172</name>
</gene>
<protein>
    <submittedName>
        <fullName evidence="3">EAL domain, c-di-GMP-specific phosphodiesterase class I (Or its enzymatically inactive variant)</fullName>
    </submittedName>
</protein>
<dbReference type="SMART" id="SM00052">
    <property type="entry name" value="EAL"/>
    <property type="match status" value="1"/>
</dbReference>
<evidence type="ECO:0000313" key="4">
    <source>
        <dbReference type="Proteomes" id="UP000187651"/>
    </source>
</evidence>
<dbReference type="Pfam" id="PF00563">
    <property type="entry name" value="EAL"/>
    <property type="match status" value="1"/>
</dbReference>
<feature type="transmembrane region" description="Helical" evidence="1">
    <location>
        <begin position="177"/>
        <end position="193"/>
    </location>
</feature>
<dbReference type="InterPro" id="IPR001633">
    <property type="entry name" value="EAL_dom"/>
</dbReference>
<feature type="domain" description="EAL" evidence="2">
    <location>
        <begin position="387"/>
        <end position="641"/>
    </location>
</feature>
<dbReference type="SUPFAM" id="SSF141868">
    <property type="entry name" value="EAL domain-like"/>
    <property type="match status" value="1"/>
</dbReference>
<dbReference type="OrthoDB" id="9805474at2"/>
<dbReference type="RefSeq" id="WP_074522146.1">
    <property type="nucleotide sequence ID" value="NZ_FNHZ01000008.1"/>
</dbReference>
<dbReference type="InterPro" id="IPR050706">
    <property type="entry name" value="Cyclic-di-GMP_PDE-like"/>
</dbReference>
<keyword evidence="1" id="KW-0812">Transmembrane</keyword>
<dbReference type="Proteomes" id="UP000187651">
    <property type="component" value="Unassembled WGS sequence"/>
</dbReference>
<dbReference type="InterPro" id="IPR035919">
    <property type="entry name" value="EAL_sf"/>
</dbReference>
<dbReference type="Gene3D" id="3.20.20.450">
    <property type="entry name" value="EAL domain"/>
    <property type="match status" value="1"/>
</dbReference>
<feature type="transmembrane region" description="Helical" evidence="1">
    <location>
        <begin position="34"/>
        <end position="56"/>
    </location>
</feature>
<accession>A0A1G9ZJH1</accession>
<reference evidence="4" key="1">
    <citation type="submission" date="2016-10" db="EMBL/GenBank/DDBJ databases">
        <authorList>
            <person name="Varghese N."/>
            <person name="Submissions S."/>
        </authorList>
    </citation>
    <scope>NUCLEOTIDE SEQUENCE [LARGE SCALE GENOMIC DNA]</scope>
    <source>
        <strain evidence="4">M83</strain>
    </source>
</reference>
<dbReference type="EMBL" id="FNHZ01000008">
    <property type="protein sequence ID" value="SDN21460.1"/>
    <property type="molecule type" value="Genomic_DNA"/>
</dbReference>
<proteinExistence type="predicted"/>
<feature type="transmembrane region" description="Helical" evidence="1">
    <location>
        <begin position="147"/>
        <end position="165"/>
    </location>
</feature>
<keyword evidence="1" id="KW-0472">Membrane</keyword>
<feature type="transmembrane region" description="Helical" evidence="1">
    <location>
        <begin position="105"/>
        <end position="127"/>
    </location>
</feature>
<dbReference type="PANTHER" id="PTHR33121:SF79">
    <property type="entry name" value="CYCLIC DI-GMP PHOSPHODIESTERASE PDED-RELATED"/>
    <property type="match status" value="1"/>
</dbReference>
<feature type="transmembrane region" description="Helical" evidence="1">
    <location>
        <begin position="68"/>
        <end position="93"/>
    </location>
</feature>
<dbReference type="CDD" id="cd01948">
    <property type="entry name" value="EAL"/>
    <property type="match status" value="1"/>
</dbReference>
<keyword evidence="1" id="KW-1133">Transmembrane helix</keyword>